<evidence type="ECO:0000313" key="2">
    <source>
        <dbReference type="EMBL" id="PRP93694.1"/>
    </source>
</evidence>
<evidence type="ECO:0000256" key="1">
    <source>
        <dbReference type="SAM" id="MobiDB-lite"/>
    </source>
</evidence>
<dbReference type="RefSeq" id="WP_181234621.1">
    <property type="nucleotide sequence ID" value="NZ_PVNL01000147.1"/>
</dbReference>
<gene>
    <name evidence="2" type="ORF">ENSA7_81220</name>
</gene>
<feature type="region of interest" description="Disordered" evidence="1">
    <location>
        <begin position="20"/>
        <end position="85"/>
    </location>
</feature>
<reference evidence="2 3" key="1">
    <citation type="submission" date="2018-03" db="EMBL/GenBank/DDBJ databases">
        <title>Draft Genome Sequences of the Obligatory Marine Myxobacteria Enhygromyxa salina SWB007.</title>
        <authorList>
            <person name="Poehlein A."/>
            <person name="Moghaddam J.A."/>
            <person name="Harms H."/>
            <person name="Alanjari M."/>
            <person name="Koenig G.M."/>
            <person name="Daniel R."/>
            <person name="Schaeberle T.F."/>
        </authorList>
    </citation>
    <scope>NUCLEOTIDE SEQUENCE [LARGE SCALE GENOMIC DNA]</scope>
    <source>
        <strain evidence="2 3">SWB007</strain>
    </source>
</reference>
<protein>
    <submittedName>
        <fullName evidence="2">Uncharacterized protein</fullName>
    </submittedName>
</protein>
<dbReference type="PROSITE" id="PS51257">
    <property type="entry name" value="PROKAR_LIPOPROTEIN"/>
    <property type="match status" value="1"/>
</dbReference>
<feature type="compositionally biased region" description="Basic and acidic residues" evidence="1">
    <location>
        <begin position="21"/>
        <end position="39"/>
    </location>
</feature>
<proteinExistence type="predicted"/>
<name>A0A2S9XLD3_9BACT</name>
<sequence length="85" mass="9492">MSRRLKLVLAATLAMTACKVEPSEPKTEAEASKDLEPELPRPALWISYPNDTDHATTSTRISHTGGYEYTTERTDAGTRHRTTCR</sequence>
<organism evidence="2 3">
    <name type="scientific">Enhygromyxa salina</name>
    <dbReference type="NCBI Taxonomy" id="215803"/>
    <lineage>
        <taxon>Bacteria</taxon>
        <taxon>Pseudomonadati</taxon>
        <taxon>Myxococcota</taxon>
        <taxon>Polyangia</taxon>
        <taxon>Nannocystales</taxon>
        <taxon>Nannocystaceae</taxon>
        <taxon>Enhygromyxa</taxon>
    </lineage>
</organism>
<dbReference type="Proteomes" id="UP000238823">
    <property type="component" value="Unassembled WGS sequence"/>
</dbReference>
<dbReference type="AlphaFoldDB" id="A0A2S9XLD3"/>
<comment type="caution">
    <text evidence="2">The sequence shown here is derived from an EMBL/GenBank/DDBJ whole genome shotgun (WGS) entry which is preliminary data.</text>
</comment>
<accession>A0A2S9XLD3</accession>
<dbReference type="EMBL" id="PVNL01000147">
    <property type="protein sequence ID" value="PRP93694.1"/>
    <property type="molecule type" value="Genomic_DNA"/>
</dbReference>
<evidence type="ECO:0000313" key="3">
    <source>
        <dbReference type="Proteomes" id="UP000238823"/>
    </source>
</evidence>